<gene>
    <name evidence="6" type="primary">mdcB</name>
    <name evidence="6" type="ORF">ABFV72_09060</name>
</gene>
<accession>A0ABV0D662</accession>
<keyword evidence="6" id="KW-0328">Glycosyltransferase</keyword>
<evidence type="ECO:0000313" key="7">
    <source>
        <dbReference type="Proteomes" id="UP001414441"/>
    </source>
</evidence>
<sequence length="296" mass="33670">MSTLLNQTQHLQVSQRPQQAIWQHIDALACEALYDELSLENKPGLVCPSSNGSHIDMNHQTFIDSITSLKGYFATLSQFGYEDRHFDDIKNQGIFQEKKMRQATHSINTHKGAIFNLGFVCAAIGRCIQVEIPLTAKNICAQLVEHWRVDLNTRLARDPNSHGQIMFKQYGITGAIEMVANGFEVIQDQILPCFYETIYRTQDFEKSSMQTLMLLISVLSDTNIVWRGGIDSLRNAQRLSTQFLQAGGVYQSDWRQQVNEINQYFIQHNLSPGGSADLLAVTIFLYKVENEFNYPI</sequence>
<keyword evidence="5" id="KW-0067">ATP-binding</keyword>
<proteinExistence type="predicted"/>
<dbReference type="PANTHER" id="PTHR30201">
    <property type="entry name" value="TRIPHOSPHORIBOSYL-DEPHOSPHO-COA SYNTHASE"/>
    <property type="match status" value="1"/>
</dbReference>
<evidence type="ECO:0000256" key="2">
    <source>
        <dbReference type="ARBA" id="ARBA00012074"/>
    </source>
</evidence>
<dbReference type="InterPro" id="IPR002736">
    <property type="entry name" value="CitG"/>
</dbReference>
<name>A0ABV0D662_9GAMM</name>
<keyword evidence="3 6" id="KW-0808">Transferase</keyword>
<dbReference type="InterPro" id="IPR017555">
    <property type="entry name" value="TriPribosyl-deP-CoA_syn"/>
</dbReference>
<evidence type="ECO:0000256" key="5">
    <source>
        <dbReference type="ARBA" id="ARBA00022840"/>
    </source>
</evidence>
<dbReference type="Proteomes" id="UP001414441">
    <property type="component" value="Unassembled WGS sequence"/>
</dbReference>
<dbReference type="EMBL" id="JBDLOB010000005">
    <property type="protein sequence ID" value="MEN8626160.1"/>
    <property type="molecule type" value="Genomic_DNA"/>
</dbReference>
<evidence type="ECO:0000256" key="1">
    <source>
        <dbReference type="ARBA" id="ARBA00001210"/>
    </source>
</evidence>
<dbReference type="RefSeq" id="WP_347163304.1">
    <property type="nucleotide sequence ID" value="NZ_JBDLOB010000005.1"/>
</dbReference>
<keyword evidence="7" id="KW-1185">Reference proteome</keyword>
<dbReference type="Pfam" id="PF01874">
    <property type="entry name" value="CitG"/>
    <property type="match status" value="1"/>
</dbReference>
<comment type="catalytic activity">
    <reaction evidence="1">
        <text>3'-dephospho-CoA + ATP = 2'-(5''-triphospho-alpha-D-ribosyl)-3'-dephospho-CoA + adenine</text>
        <dbReference type="Rhea" id="RHEA:15117"/>
        <dbReference type="ChEBI" id="CHEBI:16708"/>
        <dbReference type="ChEBI" id="CHEBI:30616"/>
        <dbReference type="ChEBI" id="CHEBI:57328"/>
        <dbReference type="ChEBI" id="CHEBI:61378"/>
        <dbReference type="EC" id="2.4.2.52"/>
    </reaction>
</comment>
<evidence type="ECO:0000256" key="4">
    <source>
        <dbReference type="ARBA" id="ARBA00022741"/>
    </source>
</evidence>
<keyword evidence="4" id="KW-0547">Nucleotide-binding</keyword>
<dbReference type="NCBIfam" id="TIGR03132">
    <property type="entry name" value="malonate_mdcB"/>
    <property type="match status" value="1"/>
</dbReference>
<dbReference type="GO" id="GO:0016757">
    <property type="term" value="F:glycosyltransferase activity"/>
    <property type="evidence" value="ECO:0007669"/>
    <property type="project" value="UniProtKB-KW"/>
</dbReference>
<evidence type="ECO:0000256" key="3">
    <source>
        <dbReference type="ARBA" id="ARBA00022679"/>
    </source>
</evidence>
<reference evidence="6 7" key="1">
    <citation type="submission" date="2024-05" db="EMBL/GenBank/DDBJ databases">
        <title>Genome sequencing of Marine Estuary Bacteria, Pseudoalteromonas distincta strain FA, Psychrobacter proteolyticus strain EA, and Shewanella baltica strain CA.</title>
        <authorList>
            <person name="Dieffenbach S.A."/>
            <person name="Maclea K.S."/>
        </authorList>
    </citation>
    <scope>NUCLEOTIDE SEQUENCE [LARGE SCALE GENOMIC DNA]</scope>
    <source>
        <strain evidence="6 7">EA</strain>
    </source>
</reference>
<dbReference type="GO" id="GO:0046917">
    <property type="term" value="F:triphosphoribosyl-dephospho-CoA synthase activity"/>
    <property type="evidence" value="ECO:0007669"/>
    <property type="project" value="UniProtKB-EC"/>
</dbReference>
<evidence type="ECO:0000313" key="6">
    <source>
        <dbReference type="EMBL" id="MEN8626160.1"/>
    </source>
</evidence>
<dbReference type="Gene3D" id="1.10.4200.10">
    <property type="entry name" value="Triphosphoribosyl-dephospho-CoA protein"/>
    <property type="match status" value="2"/>
</dbReference>
<comment type="caution">
    <text evidence="6">The sequence shown here is derived from an EMBL/GenBank/DDBJ whole genome shotgun (WGS) entry which is preliminary data.</text>
</comment>
<protein>
    <recommendedName>
        <fullName evidence="2">triphosphoribosyl-dephospho-CoA synthase</fullName>
        <ecNumber evidence="2">2.4.2.52</ecNumber>
    </recommendedName>
</protein>
<organism evidence="6 7">
    <name type="scientific">Psychrobacter proteolyticus</name>
    <dbReference type="NCBI Taxonomy" id="147825"/>
    <lineage>
        <taxon>Bacteria</taxon>
        <taxon>Pseudomonadati</taxon>
        <taxon>Pseudomonadota</taxon>
        <taxon>Gammaproteobacteria</taxon>
        <taxon>Moraxellales</taxon>
        <taxon>Moraxellaceae</taxon>
        <taxon>Psychrobacter</taxon>
    </lineage>
</organism>
<dbReference type="EC" id="2.4.2.52" evidence="2"/>
<dbReference type="PANTHER" id="PTHR30201:SF2">
    <property type="entry name" value="2-(5''-TRIPHOSPHORIBOSYL)-3'-DEPHOSPHOCOENZYME-A SYNTHASE"/>
    <property type="match status" value="1"/>
</dbReference>